<gene>
    <name evidence="17" type="ORF">Sant_2355</name>
</gene>
<evidence type="ECO:0000256" key="6">
    <source>
        <dbReference type="ARBA" id="ARBA00022553"/>
    </source>
</evidence>
<feature type="transmembrane region" description="Helical" evidence="14">
    <location>
        <begin position="134"/>
        <end position="160"/>
    </location>
</feature>
<keyword evidence="13 14" id="KW-0472">Membrane</keyword>
<dbReference type="PROSITE" id="PS51104">
    <property type="entry name" value="PTS_EIIC_TYPE_2"/>
    <property type="match status" value="1"/>
</dbReference>
<keyword evidence="10 14" id="KW-0812">Transmembrane</keyword>
<feature type="transmembrane region" description="Helical" evidence="14">
    <location>
        <begin position="289"/>
        <end position="312"/>
    </location>
</feature>
<dbReference type="InterPro" id="IPR013011">
    <property type="entry name" value="PTS_EIIB_2"/>
</dbReference>
<keyword evidence="7" id="KW-0762">Sugar transport</keyword>
<dbReference type="HOGENOM" id="CLU_013155_0_0_6"/>
<dbReference type="PROSITE" id="PS51099">
    <property type="entry name" value="PTS_EIIB_TYPE_2"/>
    <property type="match status" value="1"/>
</dbReference>
<dbReference type="InterPro" id="IPR003501">
    <property type="entry name" value="PTS_EIIB_2/3"/>
</dbReference>
<feature type="transmembrane region" description="Helical" evidence="14">
    <location>
        <begin position="397"/>
        <end position="418"/>
    </location>
</feature>
<evidence type="ECO:0000256" key="14">
    <source>
        <dbReference type="SAM" id="Phobius"/>
    </source>
</evidence>
<evidence type="ECO:0000256" key="3">
    <source>
        <dbReference type="ARBA" id="ARBA00012799"/>
    </source>
</evidence>
<dbReference type="KEGG" id="sod:Sant_2355"/>
<dbReference type="GO" id="GO:0005886">
    <property type="term" value="C:plasma membrane"/>
    <property type="evidence" value="ECO:0007669"/>
    <property type="project" value="UniProtKB-SubCell"/>
</dbReference>
<dbReference type="GO" id="GO:0016301">
    <property type="term" value="F:kinase activity"/>
    <property type="evidence" value="ECO:0007669"/>
    <property type="project" value="UniProtKB-KW"/>
</dbReference>
<proteinExistence type="predicted"/>
<feature type="transmembrane region" description="Helical" evidence="14">
    <location>
        <begin position="373"/>
        <end position="391"/>
    </location>
</feature>
<dbReference type="PANTHER" id="PTHR30505">
    <property type="entry name" value="FRUCTOSE-LIKE PERMEASE"/>
    <property type="match status" value="1"/>
</dbReference>
<keyword evidence="11" id="KW-0418">Kinase</keyword>
<organism evidence="17 18">
    <name type="scientific">Sodalis praecaptivus</name>
    <dbReference type="NCBI Taxonomy" id="1239307"/>
    <lineage>
        <taxon>Bacteria</taxon>
        <taxon>Pseudomonadati</taxon>
        <taxon>Pseudomonadota</taxon>
        <taxon>Gammaproteobacteria</taxon>
        <taxon>Enterobacterales</taxon>
        <taxon>Bruguierivoracaceae</taxon>
        <taxon>Sodalis</taxon>
    </lineage>
</organism>
<sequence length="470" mass="48447">MNIIAITACPTGVAHTYLAESNLKKAALKLGLPLLVETQGAVESDYFFTQEDIQRADVVLIAADKTIDRSRFANKNVIDVSVTRAAKDAEGLLKAVLSGELVPHRLPADAGEDAGAGREDAAPRSFIAQVYVHLITGVNLMIPFVIAGGILIALSFSFGITAATPGDAHFSPIAKMLSDIGGGSAFALMLPILSLGISQSISGKMGIVAGAVGGMMAIHTGSGFLGALIAGFLAGYITLLIVNYIHLPKAVAGLKPILIVPLLSVLLTGALMALMIGEPIKILLGWLTAFLNSLGNANSALLGLLFGMMVAFDMGGPLNKTVCMFAIGLMSSGIYGPIAACMAAGMVPPLGIALATTLFRRKFTEQERETGKVTYILGLSFITEGAIPYAVADPLRVIPAIVAGSGLAGALSMMLGCASQAPHGGIFVIFIPNVITHVAGYLLAIAAGSVLTALILLCIKKDVSVPVKQG</sequence>
<dbReference type="GO" id="GO:0009401">
    <property type="term" value="P:phosphoenolpyruvate-dependent sugar phosphotransferase system"/>
    <property type="evidence" value="ECO:0007669"/>
    <property type="project" value="UniProtKB-KW"/>
</dbReference>
<evidence type="ECO:0000256" key="5">
    <source>
        <dbReference type="ARBA" id="ARBA00022475"/>
    </source>
</evidence>
<dbReference type="CDD" id="cd05569">
    <property type="entry name" value="PTS_IIB_fructose"/>
    <property type="match status" value="1"/>
</dbReference>
<dbReference type="Pfam" id="PF02378">
    <property type="entry name" value="PTS_EIIC"/>
    <property type="match status" value="1"/>
</dbReference>
<dbReference type="EMBL" id="CP006569">
    <property type="protein sequence ID" value="AHF77399.1"/>
    <property type="molecule type" value="Genomic_DNA"/>
</dbReference>
<feature type="transmembrane region" description="Helical" evidence="14">
    <location>
        <begin position="430"/>
        <end position="457"/>
    </location>
</feature>
<dbReference type="InterPro" id="IPR013014">
    <property type="entry name" value="PTS_EIIC_2"/>
</dbReference>
<evidence type="ECO:0000256" key="13">
    <source>
        <dbReference type="ARBA" id="ARBA00023136"/>
    </source>
</evidence>
<keyword evidence="4" id="KW-0813">Transport</keyword>
<dbReference type="PATRIC" id="fig|1239307.3.peg.2615"/>
<evidence type="ECO:0000256" key="9">
    <source>
        <dbReference type="ARBA" id="ARBA00022683"/>
    </source>
</evidence>
<dbReference type="Gene3D" id="3.40.50.2300">
    <property type="match status" value="1"/>
</dbReference>
<dbReference type="InterPro" id="IPR003352">
    <property type="entry name" value="PTS_EIIC"/>
</dbReference>
<evidence type="ECO:0000256" key="11">
    <source>
        <dbReference type="ARBA" id="ARBA00022777"/>
    </source>
</evidence>
<feature type="transmembrane region" description="Helical" evidence="14">
    <location>
        <begin position="224"/>
        <end position="245"/>
    </location>
</feature>
<dbReference type="AlphaFoldDB" id="W0HUF9"/>
<evidence type="ECO:0000256" key="4">
    <source>
        <dbReference type="ARBA" id="ARBA00022448"/>
    </source>
</evidence>
<feature type="domain" description="PTS EIIC type-2" evidence="16">
    <location>
        <begin position="130"/>
        <end position="469"/>
    </location>
</feature>
<dbReference type="Pfam" id="PF02302">
    <property type="entry name" value="PTS_IIB"/>
    <property type="match status" value="1"/>
</dbReference>
<evidence type="ECO:0000256" key="12">
    <source>
        <dbReference type="ARBA" id="ARBA00022989"/>
    </source>
</evidence>
<dbReference type="NCBIfam" id="TIGR01427">
    <property type="entry name" value="PTS_IIC_fructo"/>
    <property type="match status" value="1"/>
</dbReference>
<dbReference type="EC" id="2.7.1.202" evidence="3"/>
<dbReference type="GO" id="GO:0005351">
    <property type="term" value="F:carbohydrate:proton symporter activity"/>
    <property type="evidence" value="ECO:0007669"/>
    <property type="project" value="InterPro"/>
</dbReference>
<feature type="domain" description="PTS EIIB type-2" evidence="15">
    <location>
        <begin position="1"/>
        <end position="98"/>
    </location>
</feature>
<feature type="transmembrane region" description="Helical" evidence="14">
    <location>
        <begin position="180"/>
        <end position="197"/>
    </location>
</feature>
<evidence type="ECO:0000256" key="1">
    <source>
        <dbReference type="ARBA" id="ARBA00001401"/>
    </source>
</evidence>
<keyword evidence="12 14" id="KW-1133">Transmembrane helix</keyword>
<keyword evidence="5" id="KW-1003">Cell membrane</keyword>
<name>W0HUF9_9GAMM</name>
<protein>
    <recommendedName>
        <fullName evidence="3">protein-N(pi)-phosphohistidine--D-fructose phosphotransferase</fullName>
        <ecNumber evidence="3">2.7.1.202</ecNumber>
    </recommendedName>
</protein>
<evidence type="ECO:0000256" key="2">
    <source>
        <dbReference type="ARBA" id="ARBA00004429"/>
    </source>
</evidence>
<dbReference type="GO" id="GO:0022877">
    <property type="term" value="F:protein-N(PI)-phosphohistidine-fructose phosphotransferase system transporter activity"/>
    <property type="evidence" value="ECO:0007669"/>
    <property type="project" value="InterPro"/>
</dbReference>
<keyword evidence="8" id="KW-0808">Transferase</keyword>
<comment type="catalytic activity">
    <reaction evidence="1">
        <text>D-fructose(out) + N(pros)-phospho-L-histidyl-[protein] = D-fructose 1-phosphate(in) + L-histidyl-[protein]</text>
        <dbReference type="Rhea" id="RHEA:49252"/>
        <dbReference type="Rhea" id="RHEA-COMP:9745"/>
        <dbReference type="Rhea" id="RHEA-COMP:9746"/>
        <dbReference type="ChEBI" id="CHEBI:29979"/>
        <dbReference type="ChEBI" id="CHEBI:37721"/>
        <dbReference type="ChEBI" id="CHEBI:58674"/>
        <dbReference type="ChEBI" id="CHEBI:64837"/>
        <dbReference type="EC" id="2.7.1.202"/>
    </reaction>
</comment>
<reference evidence="17 18" key="1">
    <citation type="journal article" date="2014" name="Genome Biol. Evol.">
        <title>Genome degeneration and adaptation in a nascent stage of symbiosis.</title>
        <authorList>
            <person name="Oakeson K.F."/>
            <person name="Gil R."/>
            <person name="Clayton A.L."/>
            <person name="Dunn D.M."/>
            <person name="von Niederhausern A.C."/>
            <person name="Hamil C."/>
            <person name="Aoyagi A."/>
            <person name="Duval B."/>
            <person name="Baca A."/>
            <person name="Silva F.J."/>
            <person name="Vallier A."/>
            <person name="Jackson D.G."/>
            <person name="Latorre A."/>
            <person name="Weiss R.B."/>
            <person name="Heddi A."/>
            <person name="Moya A."/>
            <person name="Dale C."/>
        </authorList>
    </citation>
    <scope>NUCLEOTIDE SEQUENCE [LARGE SCALE GENOMIC DNA]</scope>
    <source>
        <strain evidence="17 18">HS1</strain>
    </source>
</reference>
<feature type="transmembrane region" description="Helical" evidence="14">
    <location>
        <begin position="324"/>
        <end position="352"/>
    </location>
</feature>
<evidence type="ECO:0000313" key="18">
    <source>
        <dbReference type="Proteomes" id="UP000019028"/>
    </source>
</evidence>
<dbReference type="Proteomes" id="UP000019028">
    <property type="component" value="Chromosome"/>
</dbReference>
<dbReference type="InterPro" id="IPR006327">
    <property type="entry name" value="PTS_IIC_fruc"/>
</dbReference>
<feature type="transmembrane region" description="Helical" evidence="14">
    <location>
        <begin position="257"/>
        <end position="277"/>
    </location>
</feature>
<dbReference type="InterPro" id="IPR036095">
    <property type="entry name" value="PTS_EIIB-like_sf"/>
</dbReference>
<dbReference type="OrthoDB" id="9782569at2"/>
<keyword evidence="18" id="KW-1185">Reference proteome</keyword>
<evidence type="ECO:0000259" key="16">
    <source>
        <dbReference type="PROSITE" id="PS51104"/>
    </source>
</evidence>
<dbReference type="PANTHER" id="PTHR30505:SF0">
    <property type="entry name" value="FRUCTOSE-LIKE PTS SYSTEM EIIBC COMPONENT-RELATED"/>
    <property type="match status" value="1"/>
</dbReference>
<evidence type="ECO:0000259" key="15">
    <source>
        <dbReference type="PROSITE" id="PS51099"/>
    </source>
</evidence>
<evidence type="ECO:0000256" key="7">
    <source>
        <dbReference type="ARBA" id="ARBA00022597"/>
    </source>
</evidence>
<dbReference type="InterPro" id="IPR003353">
    <property type="entry name" value="PTS_IIB_fruc"/>
</dbReference>
<dbReference type="InterPro" id="IPR050864">
    <property type="entry name" value="Bacterial_PTS_Sugar_Transport"/>
</dbReference>
<evidence type="ECO:0000313" key="17">
    <source>
        <dbReference type="EMBL" id="AHF77399.1"/>
    </source>
</evidence>
<accession>W0HUF9</accession>
<dbReference type="RefSeq" id="WP_025422539.1">
    <property type="nucleotide sequence ID" value="NZ_CP006569.1"/>
</dbReference>
<evidence type="ECO:0000256" key="10">
    <source>
        <dbReference type="ARBA" id="ARBA00022692"/>
    </source>
</evidence>
<evidence type="ECO:0000256" key="8">
    <source>
        <dbReference type="ARBA" id="ARBA00022679"/>
    </source>
</evidence>
<dbReference type="SUPFAM" id="SSF52794">
    <property type="entry name" value="PTS system IIB component-like"/>
    <property type="match status" value="1"/>
</dbReference>
<keyword evidence="6" id="KW-0597">Phosphoprotein</keyword>
<dbReference type="GO" id="GO:0090563">
    <property type="term" value="F:protein-phosphocysteine-sugar phosphotransferase activity"/>
    <property type="evidence" value="ECO:0007669"/>
    <property type="project" value="TreeGrafter"/>
</dbReference>
<dbReference type="NCBIfam" id="TIGR00829">
    <property type="entry name" value="FRU"/>
    <property type="match status" value="1"/>
</dbReference>
<comment type="subcellular location">
    <subcellularLocation>
        <location evidence="2">Cell inner membrane</location>
        <topology evidence="2">Multi-pass membrane protein</topology>
    </subcellularLocation>
</comment>
<keyword evidence="9" id="KW-0598">Phosphotransferase system</keyword>